<dbReference type="EMBL" id="BK016015">
    <property type="protein sequence ID" value="DAF89666.1"/>
    <property type="molecule type" value="Genomic_DNA"/>
</dbReference>
<organism evidence="1">
    <name type="scientific">Siphoviridae sp. ctCS019</name>
    <dbReference type="NCBI Taxonomy" id="2825378"/>
    <lineage>
        <taxon>Viruses</taxon>
        <taxon>Duplodnaviria</taxon>
        <taxon>Heunggongvirae</taxon>
        <taxon>Uroviricota</taxon>
        <taxon>Caudoviricetes</taxon>
    </lineage>
</organism>
<reference evidence="1" key="1">
    <citation type="journal article" date="2021" name="Proc. Natl. Acad. Sci. U.S.A.">
        <title>A Catalog of Tens of Thousands of Viruses from Human Metagenomes Reveals Hidden Associations with Chronic Diseases.</title>
        <authorList>
            <person name="Tisza M.J."/>
            <person name="Buck C.B."/>
        </authorList>
    </citation>
    <scope>NUCLEOTIDE SEQUENCE</scope>
    <source>
        <strain evidence="1">CtCS019</strain>
    </source>
</reference>
<protein>
    <submittedName>
        <fullName evidence="1">Uncharacterized protein</fullName>
    </submittedName>
</protein>
<name>A0A8S5U5D4_9CAUD</name>
<proteinExistence type="predicted"/>
<evidence type="ECO:0000313" key="1">
    <source>
        <dbReference type="EMBL" id="DAF89666.1"/>
    </source>
</evidence>
<accession>A0A8S5U5D4</accession>
<sequence length="35" mass="3991">MPFCLGKIICPVLLRQICLGKITNTLIIRIFLQFA</sequence>